<comment type="caution">
    <text evidence="1">The sequence shown here is derived from an EMBL/GenBank/DDBJ whole genome shotgun (WGS) entry which is preliminary data.</text>
</comment>
<dbReference type="Proteomes" id="UP001209570">
    <property type="component" value="Unassembled WGS sequence"/>
</dbReference>
<dbReference type="EMBL" id="JAKCXM010000289">
    <property type="protein sequence ID" value="KAJ0396583.1"/>
    <property type="molecule type" value="Genomic_DNA"/>
</dbReference>
<accession>A0AAD5M6R1</accession>
<evidence type="ECO:0008006" key="3">
    <source>
        <dbReference type="Google" id="ProtNLM"/>
    </source>
</evidence>
<organism evidence="1 2">
    <name type="scientific">Pythium insidiosum</name>
    <name type="common">Pythiosis disease agent</name>
    <dbReference type="NCBI Taxonomy" id="114742"/>
    <lineage>
        <taxon>Eukaryota</taxon>
        <taxon>Sar</taxon>
        <taxon>Stramenopiles</taxon>
        <taxon>Oomycota</taxon>
        <taxon>Peronosporomycetes</taxon>
        <taxon>Pythiales</taxon>
        <taxon>Pythiaceae</taxon>
        <taxon>Pythium</taxon>
    </lineage>
</organism>
<keyword evidence="2" id="KW-1185">Reference proteome</keyword>
<gene>
    <name evidence="1" type="ORF">P43SY_003324</name>
</gene>
<reference evidence="1" key="1">
    <citation type="submission" date="2021-12" db="EMBL/GenBank/DDBJ databases">
        <title>Prjna785345.</title>
        <authorList>
            <person name="Rujirawat T."/>
            <person name="Krajaejun T."/>
        </authorList>
    </citation>
    <scope>NUCLEOTIDE SEQUENCE</scope>
    <source>
        <strain evidence="1">Pi057C3</strain>
    </source>
</reference>
<dbReference type="AlphaFoldDB" id="A0AAD5M6R1"/>
<proteinExistence type="predicted"/>
<protein>
    <recommendedName>
        <fullName evidence="3">F-box domain-containing protein</fullName>
    </recommendedName>
</protein>
<evidence type="ECO:0000313" key="2">
    <source>
        <dbReference type="Proteomes" id="UP001209570"/>
    </source>
</evidence>
<evidence type="ECO:0000313" key="1">
    <source>
        <dbReference type="EMBL" id="KAJ0396583.1"/>
    </source>
</evidence>
<sequence length="290" mass="33223">MRAHVWRDHVVSRHLLTFLSAADVGRLARVDRQSRRAVTRALRDFRQRSARLSLSLWVLRHLECDVQSFYQELQTHTVPRSETGDARVPPRVVSVWAERGVVPAIRFSSDEAPAVLANVERQGHRIYSVLTLRLRLPPRDGHQDARVIPLRTMTYLPASHEWRARLSAAEKTRLQRHGAMCRFDLISADGSIALELALPPRTDALLDYYLIQRVVAVVSIQELLERASVLPLLLSTVSIEKSGTFYSLVLGSLTGKVLVQELAKRTMMQKNFKSWIVENRNVKYMHNMKY</sequence>
<name>A0AAD5M6R1_PYTIN</name>